<protein>
    <recommendedName>
        <fullName evidence="1">Winged helix-turn-helix domain-containing protein</fullName>
    </recommendedName>
</protein>
<dbReference type="InterPro" id="IPR055245">
    <property type="entry name" value="HTH_proteobacteria"/>
</dbReference>
<reference evidence="2" key="2">
    <citation type="submission" date="2021-03" db="EMBL/GenBank/DDBJ databases">
        <authorList>
            <person name="Artuso I."/>
            <person name="Turrini P."/>
            <person name="Pirolo M."/>
            <person name="Lugli G.A."/>
            <person name="Ventura M."/>
            <person name="Visca P."/>
        </authorList>
    </citation>
    <scope>NUCLEOTIDE SEQUENCE</scope>
    <source>
        <strain evidence="2">LMG 26462</strain>
    </source>
</reference>
<name>A0A9X1A721_9HYPH</name>
<sequence length="69" mass="8257">MTQVEKILKHLKANGSITQREAYLDYGIQSFHRRLTDLRDLGYRLRGEMRKHKTTGQEYTRYFLVDGPR</sequence>
<gene>
    <name evidence="2" type="ORF">J1C56_02410</name>
</gene>
<dbReference type="Proteomes" id="UP001138921">
    <property type="component" value="Unassembled WGS sequence"/>
</dbReference>
<keyword evidence="3" id="KW-1185">Reference proteome</keyword>
<reference evidence="2" key="1">
    <citation type="journal article" date="2021" name="Microorganisms">
        <title>Phylogenomic Reconstruction and Metabolic Potential of the Genus Aminobacter.</title>
        <authorList>
            <person name="Artuso I."/>
            <person name="Turrini P."/>
            <person name="Pirolo M."/>
            <person name="Lugli G.A."/>
            <person name="Ventura M."/>
            <person name="Visca P."/>
        </authorList>
    </citation>
    <scope>NUCLEOTIDE SEQUENCE</scope>
    <source>
        <strain evidence="2">LMG 26462</strain>
    </source>
</reference>
<dbReference type="AlphaFoldDB" id="A0A9X1A721"/>
<proteinExistence type="predicted"/>
<comment type="caution">
    <text evidence="2">The sequence shown here is derived from an EMBL/GenBank/DDBJ whole genome shotgun (WGS) entry which is preliminary data.</text>
</comment>
<organism evidence="2 3">
    <name type="scientific">Aminobacter anthyllidis</name>
    <dbReference type="NCBI Taxonomy" id="1035067"/>
    <lineage>
        <taxon>Bacteria</taxon>
        <taxon>Pseudomonadati</taxon>
        <taxon>Pseudomonadota</taxon>
        <taxon>Alphaproteobacteria</taxon>
        <taxon>Hyphomicrobiales</taxon>
        <taxon>Phyllobacteriaceae</taxon>
        <taxon>Aminobacter</taxon>
    </lineage>
</organism>
<evidence type="ECO:0000313" key="2">
    <source>
        <dbReference type="EMBL" id="MBT1154437.1"/>
    </source>
</evidence>
<accession>A0A9X1A721</accession>
<evidence type="ECO:0000313" key="3">
    <source>
        <dbReference type="Proteomes" id="UP001138921"/>
    </source>
</evidence>
<dbReference type="RefSeq" id="WP_214385651.1">
    <property type="nucleotide sequence ID" value="NZ_JAFLWW010000001.1"/>
</dbReference>
<feature type="domain" description="Winged helix-turn-helix" evidence="1">
    <location>
        <begin position="2"/>
        <end position="66"/>
    </location>
</feature>
<dbReference type="Pfam" id="PF14090">
    <property type="entry name" value="HTH_39"/>
    <property type="match status" value="1"/>
</dbReference>
<dbReference type="EMBL" id="JAFLWW010000001">
    <property type="protein sequence ID" value="MBT1154437.1"/>
    <property type="molecule type" value="Genomic_DNA"/>
</dbReference>
<evidence type="ECO:0000259" key="1">
    <source>
        <dbReference type="Pfam" id="PF14090"/>
    </source>
</evidence>